<keyword evidence="1" id="KW-0732">Signal</keyword>
<dbReference type="Proteomes" id="UP000291822">
    <property type="component" value="Unassembled WGS sequence"/>
</dbReference>
<comment type="caution">
    <text evidence="2">The sequence shown here is derived from an EMBL/GenBank/DDBJ whole genome shotgun (WGS) entry which is preliminary data.</text>
</comment>
<dbReference type="EMBL" id="SJTG01000006">
    <property type="protein sequence ID" value="TCI06394.1"/>
    <property type="molecule type" value="Genomic_DNA"/>
</dbReference>
<protein>
    <submittedName>
        <fullName evidence="2">Uncharacterized protein</fullName>
    </submittedName>
</protein>
<feature type="signal peptide" evidence="1">
    <location>
        <begin position="1"/>
        <end position="21"/>
    </location>
</feature>
<organism evidence="2 3">
    <name type="scientific">Dyella soli</name>
    <dbReference type="NCBI Taxonomy" id="522319"/>
    <lineage>
        <taxon>Bacteria</taxon>
        <taxon>Pseudomonadati</taxon>
        <taxon>Pseudomonadota</taxon>
        <taxon>Gammaproteobacteria</taxon>
        <taxon>Lysobacterales</taxon>
        <taxon>Rhodanobacteraceae</taxon>
        <taxon>Dyella</taxon>
    </lineage>
</organism>
<accession>A0A4R0YK77</accession>
<gene>
    <name evidence="2" type="ORF">EZM97_33450</name>
</gene>
<reference evidence="2 3" key="1">
    <citation type="submission" date="2019-02" db="EMBL/GenBank/DDBJ databases">
        <title>Dyella amyloliquefaciens sp. nov., isolated from forest soil.</title>
        <authorList>
            <person name="Gao Z.-H."/>
            <person name="Qiu L.-H."/>
        </authorList>
    </citation>
    <scope>NUCLEOTIDE SEQUENCE [LARGE SCALE GENOMIC DNA]</scope>
    <source>
        <strain evidence="2 3">KACC 12747</strain>
    </source>
</reference>
<evidence type="ECO:0000256" key="1">
    <source>
        <dbReference type="SAM" id="SignalP"/>
    </source>
</evidence>
<dbReference type="AlphaFoldDB" id="A0A4R0YK77"/>
<keyword evidence="3" id="KW-1185">Reference proteome</keyword>
<evidence type="ECO:0000313" key="2">
    <source>
        <dbReference type="EMBL" id="TCI06394.1"/>
    </source>
</evidence>
<proteinExistence type="predicted"/>
<sequence>MKQLALFVLVGAMMVSHHAMAAEVANAPVATERAPARLARGGYRFEGQCTRMAVEAEDQTGECLGYAGIIASDLDHPAFVFPRSGRKVWVFNASGPGTMAVDGQAATYAIASTIDTSANQALAYPGECVHSVRVGEPLLHCILWKDGDRKAIVREVIFSGNGIWQFSRATG</sequence>
<dbReference type="RefSeq" id="WP_131413073.1">
    <property type="nucleotide sequence ID" value="NZ_SJTG01000006.1"/>
</dbReference>
<name>A0A4R0YK77_9GAMM</name>
<feature type="chain" id="PRO_5020236931" evidence="1">
    <location>
        <begin position="22"/>
        <end position="171"/>
    </location>
</feature>
<evidence type="ECO:0000313" key="3">
    <source>
        <dbReference type="Proteomes" id="UP000291822"/>
    </source>
</evidence>